<dbReference type="EMBL" id="BAABFN010000001">
    <property type="protein sequence ID" value="GAA4302799.1"/>
    <property type="molecule type" value="Genomic_DNA"/>
</dbReference>
<feature type="transmembrane region" description="Helical" evidence="6">
    <location>
        <begin position="162"/>
        <end position="183"/>
    </location>
</feature>
<gene>
    <name evidence="7" type="primary">satP</name>
    <name evidence="7" type="ORF">GCM10023143_05490</name>
</gene>
<protein>
    <submittedName>
        <fullName evidence="7">Acetate uptake transporter</fullName>
    </submittedName>
</protein>
<evidence type="ECO:0000313" key="8">
    <source>
        <dbReference type="Proteomes" id="UP001501207"/>
    </source>
</evidence>
<dbReference type="PANTHER" id="PTHR30178">
    <property type="entry name" value="INNER MEMBRANE PROTEIN YAAH"/>
    <property type="match status" value="1"/>
</dbReference>
<dbReference type="NCBIfam" id="NF038013">
    <property type="entry name" value="AceTr_1"/>
    <property type="match status" value="1"/>
</dbReference>
<dbReference type="Pfam" id="PF01184">
    <property type="entry name" value="Gpr1_Fun34_YaaH"/>
    <property type="match status" value="1"/>
</dbReference>
<feature type="transmembrane region" description="Helical" evidence="6">
    <location>
        <begin position="109"/>
        <end position="126"/>
    </location>
</feature>
<dbReference type="InterPro" id="IPR000791">
    <property type="entry name" value="Gpr1/Fun34/SatP-like"/>
</dbReference>
<comment type="similarity">
    <text evidence="2">Belongs to the acetate uptake transporter (AceTr) (TC 2.A.96) family.</text>
</comment>
<accession>A0ABP8FFU2</accession>
<keyword evidence="4 6" id="KW-1133">Transmembrane helix</keyword>
<evidence type="ECO:0000256" key="1">
    <source>
        <dbReference type="ARBA" id="ARBA00004141"/>
    </source>
</evidence>
<evidence type="ECO:0000313" key="7">
    <source>
        <dbReference type="EMBL" id="GAA4302799.1"/>
    </source>
</evidence>
<comment type="caution">
    <text evidence="7">The sequence shown here is derived from an EMBL/GenBank/DDBJ whole genome shotgun (WGS) entry which is preliminary data.</text>
</comment>
<evidence type="ECO:0000256" key="5">
    <source>
        <dbReference type="ARBA" id="ARBA00023136"/>
    </source>
</evidence>
<name>A0ABP8FFU2_9BACT</name>
<organism evidence="7 8">
    <name type="scientific">Compostibacter hankyongensis</name>
    <dbReference type="NCBI Taxonomy" id="1007089"/>
    <lineage>
        <taxon>Bacteria</taxon>
        <taxon>Pseudomonadati</taxon>
        <taxon>Bacteroidota</taxon>
        <taxon>Chitinophagia</taxon>
        <taxon>Chitinophagales</taxon>
        <taxon>Chitinophagaceae</taxon>
        <taxon>Compostibacter</taxon>
    </lineage>
</organism>
<evidence type="ECO:0000256" key="6">
    <source>
        <dbReference type="SAM" id="Phobius"/>
    </source>
</evidence>
<feature type="transmembrane region" description="Helical" evidence="6">
    <location>
        <begin position="37"/>
        <end position="60"/>
    </location>
</feature>
<proteinExistence type="inferred from homology"/>
<dbReference type="PROSITE" id="PS01114">
    <property type="entry name" value="GPR1_FUN34_YAAH"/>
    <property type="match status" value="1"/>
</dbReference>
<dbReference type="InterPro" id="IPR047623">
    <property type="entry name" value="SatP"/>
</dbReference>
<keyword evidence="8" id="KW-1185">Reference proteome</keyword>
<comment type="subcellular location">
    <subcellularLocation>
        <location evidence="1">Membrane</location>
        <topology evidence="1">Multi-pass membrane protein</topology>
    </subcellularLocation>
</comment>
<evidence type="ECO:0000256" key="3">
    <source>
        <dbReference type="ARBA" id="ARBA00022692"/>
    </source>
</evidence>
<feature type="transmembrane region" description="Helical" evidence="6">
    <location>
        <begin position="133"/>
        <end position="150"/>
    </location>
</feature>
<evidence type="ECO:0000256" key="2">
    <source>
        <dbReference type="ARBA" id="ARBA00005587"/>
    </source>
</evidence>
<dbReference type="InterPro" id="IPR047622">
    <property type="entry name" value="GPR1_FUN34_YAAH"/>
</dbReference>
<feature type="transmembrane region" description="Helical" evidence="6">
    <location>
        <begin position="72"/>
        <end position="97"/>
    </location>
</feature>
<evidence type="ECO:0000256" key="4">
    <source>
        <dbReference type="ARBA" id="ARBA00022989"/>
    </source>
</evidence>
<dbReference type="PANTHER" id="PTHR30178:SF3">
    <property type="entry name" value="SUCCINATE-ACETATE_PROTON SYMPORTER SATP"/>
    <property type="match status" value="1"/>
</dbReference>
<sequence length="215" mass="22849">MMPTPSVTVLKDTTANPAPLGLLGFGMTTVLLNLANAGYFGVNAMILAMGIFVGGLAQVLAGVQEWKKGNSFGATAFTAYGMFWLSLVCIFTLPATSWGGAFKADAASLGWYLLLWGVFTLFMFFGTLKLNRMLQVVFFTLTILFFLLAGSEFTENASLKAFAGYEGIVCGLSACYGSMALILNETYGRTVLPLGDKKVLPASQPEAEALPSLSA</sequence>
<dbReference type="RefSeq" id="WP_344974966.1">
    <property type="nucleotide sequence ID" value="NZ_BAABFN010000001.1"/>
</dbReference>
<reference evidence="8" key="1">
    <citation type="journal article" date="2019" name="Int. J. Syst. Evol. Microbiol.">
        <title>The Global Catalogue of Microorganisms (GCM) 10K type strain sequencing project: providing services to taxonomists for standard genome sequencing and annotation.</title>
        <authorList>
            <consortium name="The Broad Institute Genomics Platform"/>
            <consortium name="The Broad Institute Genome Sequencing Center for Infectious Disease"/>
            <person name="Wu L."/>
            <person name="Ma J."/>
        </authorList>
    </citation>
    <scope>NUCLEOTIDE SEQUENCE [LARGE SCALE GENOMIC DNA]</scope>
    <source>
        <strain evidence="8">JCM 17664</strain>
    </source>
</reference>
<keyword evidence="5 6" id="KW-0472">Membrane</keyword>
<keyword evidence="3 6" id="KW-0812">Transmembrane</keyword>
<dbReference type="Proteomes" id="UP001501207">
    <property type="component" value="Unassembled WGS sequence"/>
</dbReference>